<feature type="region of interest" description="Disordered" evidence="8">
    <location>
        <begin position="1870"/>
        <end position="1919"/>
    </location>
</feature>
<dbReference type="Pfam" id="PF00271">
    <property type="entry name" value="Helicase_C"/>
    <property type="match status" value="1"/>
</dbReference>
<dbReference type="SMART" id="SM00490">
    <property type="entry name" value="HELICc"/>
    <property type="match status" value="1"/>
</dbReference>
<evidence type="ECO:0000256" key="3">
    <source>
        <dbReference type="ARBA" id="ARBA00022741"/>
    </source>
</evidence>
<evidence type="ECO:0000313" key="12">
    <source>
        <dbReference type="Proteomes" id="UP000007819"/>
    </source>
</evidence>
<dbReference type="GO" id="GO:0016787">
    <property type="term" value="F:hydrolase activity"/>
    <property type="evidence" value="ECO:0007669"/>
    <property type="project" value="UniProtKB-KW"/>
</dbReference>
<dbReference type="Gene3D" id="1.20.1320.20">
    <property type="entry name" value="hef helicase domain"/>
    <property type="match status" value="1"/>
</dbReference>
<feature type="region of interest" description="Disordered" evidence="8">
    <location>
        <begin position="1697"/>
        <end position="1732"/>
    </location>
</feature>
<evidence type="ECO:0000256" key="4">
    <source>
        <dbReference type="ARBA" id="ARBA00022801"/>
    </source>
</evidence>
<dbReference type="GO" id="GO:0036297">
    <property type="term" value="P:interstrand cross-link repair"/>
    <property type="evidence" value="ECO:0007669"/>
    <property type="project" value="TreeGrafter"/>
</dbReference>
<organism evidence="11 12">
    <name type="scientific">Acyrthosiphon pisum</name>
    <name type="common">Pea aphid</name>
    <dbReference type="NCBI Taxonomy" id="7029"/>
    <lineage>
        <taxon>Eukaryota</taxon>
        <taxon>Metazoa</taxon>
        <taxon>Ecdysozoa</taxon>
        <taxon>Arthropoda</taxon>
        <taxon>Hexapoda</taxon>
        <taxon>Insecta</taxon>
        <taxon>Pterygota</taxon>
        <taxon>Neoptera</taxon>
        <taxon>Paraneoptera</taxon>
        <taxon>Hemiptera</taxon>
        <taxon>Sternorrhyncha</taxon>
        <taxon>Aphidomorpha</taxon>
        <taxon>Aphidoidea</taxon>
        <taxon>Aphididae</taxon>
        <taxon>Macrosiphini</taxon>
        <taxon>Acyrthosiphon</taxon>
    </lineage>
</organism>
<evidence type="ECO:0000256" key="2">
    <source>
        <dbReference type="ARBA" id="ARBA00009889"/>
    </source>
</evidence>
<dbReference type="PROSITE" id="PS51192">
    <property type="entry name" value="HELICASE_ATP_BIND_1"/>
    <property type="match status" value="1"/>
</dbReference>
<dbReference type="Proteomes" id="UP000007819">
    <property type="component" value="Chromosome X"/>
</dbReference>
<dbReference type="OrthoDB" id="6513042at2759"/>
<feature type="compositionally biased region" description="Basic and acidic residues" evidence="8">
    <location>
        <begin position="1793"/>
        <end position="1802"/>
    </location>
</feature>
<feature type="domain" description="Helicase ATP-binding" evidence="9">
    <location>
        <begin position="182"/>
        <end position="350"/>
    </location>
</feature>
<dbReference type="GO" id="GO:0043138">
    <property type="term" value="F:3'-5' DNA helicase activity"/>
    <property type="evidence" value="ECO:0007669"/>
    <property type="project" value="InterPro"/>
</dbReference>
<feature type="domain" description="Helicase C-terminal" evidence="10">
    <location>
        <begin position="514"/>
        <end position="681"/>
    </location>
</feature>
<sequence length="2033" mass="228123">MTDTNDQFLVEDDEILASILEESLRHYNEVEVPLRSIVENEVSPAKSIVEDELPSVQYEAPQQSNGSNSLPKLSRVAPPVVIDLCQSPKKCTTVQSRLSHFFTKPKSDKIYDKEETNSKLENHTDKLINDEINVSPVLNNVSISSSPAIFYKEPDANGFHLSSGSHYVYPSNFPVREYQMGIIKTALFHNTLVSLPTGMGKTFIAAVVMYNFYRWYPMGKIIFMAPTRPLVAQQIEACHSIMGIPREMTFEMTGNIPPEQRYLAWNKYRVFFLTPQVLANDLSLNKCPSDTFRCIIVDEAHRATKDYAYVQVLKRLSEENKVIRIVGLSATPGTNVEAVTEVIRNLNISKLEFRTDESPDVAKYTNKKDVECISVKLTNTILDIRTQFLMIYDKYLKRLKQYHALNGNVANLTKFQIFTAKQKFLTSNNARDMPKSLIGCLINDFTICMSLAYALELLTIYGVKVFYLQSLEMKETHKCLSNDADFQNLLHGINKELNSQDLTWSHPKLFELKKIVQNYFGFKNVEASSKIIIFCQYRLVVVEVFELLKTFGSSVKPVMFVGQSLKEKGGLRQKEQLEVMSRFKSGDFNVLIATSVAEEGLDIGDVDLIICLEANKSPIKFVQRLGRTGRKRSGKCITLLTEGKEQIKYNSSVSSSKTLVIKMLKNKAILSKLAPEGPRLVPKHIHPQCLMIHVKEPEEIFPEKKKLKGKRKAVENIMRYVEPIDGQNEVDEDGEDGLNVFQNNIDKPKRRSKKRKTVEFDTNDNGCTEIESSEQKNTDIDYEHHLNDYYYEAPEINVQGVTDRTLEHFVDEEKVFNEWLKSCMQTNTIVLNSSFFELLNFFTDRGQCDIELFNGKPTDDMFTGLTQVGKIFEGPSVSGERSVCANDQPMRNTDHLSRLCDDVRPGGYTGFSQVASTSAAREINDYTENIDPEDIFDGHTDHPTFTRPIGIRASEICDRSHETKPDQNSRTGKLNFNDLFKSQLADGYRDDFIVGNTSLPLRPLSVDVDDDNSPANIVTEAVVRDDDQDEDDEVMRNVDFEELFKSQRADRFIEKYSEEIAAERLNDDHLSVVSSSGGIKAETCHEEKIDLLFDSQRSDDDDEIMGNIDLKNLCKSQRSDNCMEKEIAAGRQNVDQSIANGGRRSPVVCVGEKKAATSGHQLVGKMDFSALYKNQRSDGYIEDFMVRNTGSRVRPSNVDHHVIREINVDDDDDDNSMTDIVTNSIARDDDQDEDDEIMGKIDVEKLYKRQRSNNCKEKETAAERQNVDPSIANGGWMSPVVCVDGKKAVTSDHQSVGKMDFSVLYKNQRSNGYIEDFMVRNTGPRVRPSNAVDRVLFHIDDDQDKDDEVIGNIDSVKLFKSQRAAECMEIDEIEKISAKRPNVNRSIINSGRRSPIVCGGALGKVDCNALFKSQRSDEYIEDYTDKSVAKIASEKVGVADDWPRSDVGVEDDDVISLNSSQEFFSCRPSKKATQMKLTGHVCTDRAIEIIDLSSPPPSSSSTVAASAASLPIAVDRFPTNSVSTSRVGGVGLLQQTNDDDDMDFMFIDYNSDDDAAADIFTQKHRDGGDEDVFTQKHQEGGEADFSTQKKRDCSGTKATVSLPLSPVASAAKPPLKSDVTKRAGHSTQSYDNGMMPFNIMKAARLVDLLKPGLSMKRNTTAAVSKRQVDKGSTAVAFKRQADKVSPTAALKRQVEKGSPGAAFKRQVDKGSPGAAFKRQVDKGSPVGAFKRRVNDSSPVAGIKRQFDSSMAALALKRKVANSRSPADDMSPIHAPNGQRRRPQFSQSTPKVSEQPKQRRRETVTTAATTVTTAGKINSLLTSSSDSDNFVGYGRIENTTSPRRRVKKKRRRKPKKKLLFIDDEADVSNCYGDGTNFSKTSSDNDDDDDDDQNEFDSSFIDDDHEKSDPSKSMTKQYLQSVKSQANTRGVFKIPQLTRQHFNIDVYSQMDDRNVDNDYEEDSFCVEDASDLNSTSSTTNTSAHRTSDERPSKPPPSRKRKRIILSPRSSDSSDNSPGHRVRRKRGRAKTSLDFS</sequence>
<dbReference type="EnsemblMetazoa" id="XM_029490786.1">
    <property type="protein sequence ID" value="XP_029346646.1"/>
    <property type="gene ID" value="LOC100166297"/>
</dbReference>
<dbReference type="InterPro" id="IPR044749">
    <property type="entry name" value="FANCM_DEXDc"/>
</dbReference>
<dbReference type="GO" id="GO:0005524">
    <property type="term" value="F:ATP binding"/>
    <property type="evidence" value="ECO:0007669"/>
    <property type="project" value="UniProtKB-KW"/>
</dbReference>
<proteinExistence type="inferred from homology"/>
<feature type="compositionally biased region" description="Basic residues" evidence="8">
    <location>
        <begin position="2017"/>
        <end position="2026"/>
    </location>
</feature>
<dbReference type="EnsemblMetazoa" id="XM_029490779.1">
    <property type="protein sequence ID" value="XP_029346639.1"/>
    <property type="gene ID" value="LOC100166297"/>
</dbReference>
<evidence type="ECO:0000256" key="1">
    <source>
        <dbReference type="ARBA" id="ARBA00004123"/>
    </source>
</evidence>
<evidence type="ECO:0000256" key="5">
    <source>
        <dbReference type="ARBA" id="ARBA00022806"/>
    </source>
</evidence>
<evidence type="ECO:0000256" key="6">
    <source>
        <dbReference type="ARBA" id="ARBA00022840"/>
    </source>
</evidence>
<reference evidence="11" key="2">
    <citation type="submission" date="2022-06" db="UniProtKB">
        <authorList>
            <consortium name="EnsemblMetazoa"/>
        </authorList>
    </citation>
    <scope>IDENTIFICATION</scope>
</reference>
<evidence type="ECO:0000256" key="8">
    <source>
        <dbReference type="SAM" id="MobiDB-lite"/>
    </source>
</evidence>
<comment type="subcellular location">
    <subcellularLocation>
        <location evidence="1">Nucleus</location>
    </subcellularLocation>
</comment>
<dbReference type="GeneID" id="100166297"/>
<dbReference type="CDD" id="cd12091">
    <property type="entry name" value="FANCM_ID"/>
    <property type="match status" value="1"/>
</dbReference>
<keyword evidence="12" id="KW-1185">Reference proteome</keyword>
<dbReference type="Gene3D" id="3.40.50.300">
    <property type="entry name" value="P-loop containing nucleotide triphosphate hydrolases"/>
    <property type="match status" value="2"/>
</dbReference>
<feature type="region of interest" description="Disordered" evidence="8">
    <location>
        <begin position="1819"/>
        <end position="1856"/>
    </location>
</feature>
<protein>
    <recommendedName>
        <fullName evidence="13">Fanconi anemia group M protein</fullName>
    </recommendedName>
</protein>
<dbReference type="KEGG" id="api:100166297"/>
<dbReference type="InterPro" id="IPR027417">
    <property type="entry name" value="P-loop_NTPase"/>
</dbReference>
<feature type="region of interest" description="Disordered" evidence="8">
    <location>
        <begin position="1965"/>
        <end position="2033"/>
    </location>
</feature>
<dbReference type="CTD" id="57697"/>
<dbReference type="SUPFAM" id="SSF52540">
    <property type="entry name" value="P-loop containing nucleoside triphosphate hydrolases"/>
    <property type="match status" value="1"/>
</dbReference>
<evidence type="ECO:0000259" key="9">
    <source>
        <dbReference type="PROSITE" id="PS51192"/>
    </source>
</evidence>
<dbReference type="InterPro" id="IPR014001">
    <property type="entry name" value="Helicase_ATP-bd"/>
</dbReference>
<dbReference type="PANTHER" id="PTHR14025">
    <property type="entry name" value="FANCONI ANEMIA GROUP M FANCM FAMILY MEMBER"/>
    <property type="match status" value="1"/>
</dbReference>
<name>A0A8R2JUJ2_ACYPI</name>
<dbReference type="InterPro" id="IPR001650">
    <property type="entry name" value="Helicase_C-like"/>
</dbReference>
<dbReference type="RefSeq" id="XP_029346634.1">
    <property type="nucleotide sequence ID" value="XM_029490774.1"/>
</dbReference>
<accession>A0A8R2JUJ2</accession>
<reference evidence="12" key="1">
    <citation type="submission" date="2010-06" db="EMBL/GenBank/DDBJ databases">
        <authorList>
            <person name="Jiang H."/>
            <person name="Abraham K."/>
            <person name="Ali S."/>
            <person name="Alsbrooks S.L."/>
            <person name="Anim B.N."/>
            <person name="Anosike U.S."/>
            <person name="Attaway T."/>
            <person name="Bandaranaike D.P."/>
            <person name="Battles P.K."/>
            <person name="Bell S.N."/>
            <person name="Bell A.V."/>
            <person name="Beltran B."/>
            <person name="Bickham C."/>
            <person name="Bustamante Y."/>
            <person name="Caleb T."/>
            <person name="Canada A."/>
            <person name="Cardenas V."/>
            <person name="Carter K."/>
            <person name="Chacko J."/>
            <person name="Chandrabose M.N."/>
            <person name="Chavez D."/>
            <person name="Chavez A."/>
            <person name="Chen L."/>
            <person name="Chu H.-S."/>
            <person name="Claassen K.J."/>
            <person name="Cockrell R."/>
            <person name="Collins M."/>
            <person name="Cooper J.A."/>
            <person name="Cree A."/>
            <person name="Curry S.M."/>
            <person name="Da Y."/>
            <person name="Dao M.D."/>
            <person name="Das B."/>
            <person name="Davila M.-L."/>
            <person name="Davy-Carroll L."/>
            <person name="Denson S."/>
            <person name="Dinh H."/>
            <person name="Ebong V.E."/>
            <person name="Edwards J.R."/>
            <person name="Egan A."/>
            <person name="El-Daye J."/>
            <person name="Escobedo L."/>
            <person name="Fernandez S."/>
            <person name="Fernando P.R."/>
            <person name="Flagg N."/>
            <person name="Forbes L.D."/>
            <person name="Fowler R.G."/>
            <person name="Fu Q."/>
            <person name="Gabisi R.A."/>
            <person name="Ganer J."/>
            <person name="Garbino Pronczuk A."/>
            <person name="Garcia R.M."/>
            <person name="Garner T."/>
            <person name="Garrett T.E."/>
            <person name="Gonzalez D.A."/>
            <person name="Hamid H."/>
            <person name="Hawkins E.S."/>
            <person name="Hirani K."/>
            <person name="Hogues M.E."/>
            <person name="Hollins B."/>
            <person name="Hsiao C.-H."/>
            <person name="Jabil R."/>
            <person name="James M.L."/>
            <person name="Jhangiani S.N."/>
            <person name="Johnson B."/>
            <person name="Johnson Q."/>
            <person name="Joshi V."/>
            <person name="Kalu J.B."/>
            <person name="Kam C."/>
            <person name="Kashfia A."/>
            <person name="Keebler J."/>
            <person name="Kisamo H."/>
            <person name="Kovar C.L."/>
            <person name="Lago L.A."/>
            <person name="Lai C.-Y."/>
            <person name="Laidlaw J."/>
            <person name="Lara F."/>
            <person name="Le T.-K."/>
            <person name="Lee S.L."/>
            <person name="Legall F.H."/>
            <person name="Lemon S.J."/>
            <person name="Lewis L.R."/>
            <person name="Li B."/>
            <person name="Liu Y."/>
            <person name="Liu Y.-S."/>
            <person name="Lopez J."/>
            <person name="Lozado R.J."/>
            <person name="Lu J."/>
            <person name="Madu R.C."/>
            <person name="Maheshwari M."/>
            <person name="Maheshwari R."/>
            <person name="Malloy K."/>
            <person name="Martinez E."/>
            <person name="Mathew T."/>
            <person name="Mercado I.C."/>
            <person name="Mercado C."/>
            <person name="Meyer B."/>
            <person name="Montgomery K."/>
            <person name="Morgan M.B."/>
            <person name="Munidasa M."/>
            <person name="Nazareth L.V."/>
            <person name="Nelson J."/>
            <person name="Ng B.M."/>
            <person name="Nguyen N.B."/>
            <person name="Nguyen P.Q."/>
            <person name="Nguyen T."/>
            <person name="Obregon M."/>
            <person name="Okwuonu G.O."/>
            <person name="Onwere C.G."/>
            <person name="Orozco G."/>
            <person name="Parra A."/>
            <person name="Patel S."/>
            <person name="Patil S."/>
            <person name="Perez A."/>
            <person name="Perez Y."/>
            <person name="Pham C."/>
            <person name="Primus E.L."/>
            <person name="Pu L.-L."/>
            <person name="Puazo M."/>
            <person name="Qin X."/>
            <person name="Quiroz J.B."/>
            <person name="Reese J."/>
            <person name="Richards S."/>
            <person name="Rives C.M."/>
            <person name="Robberts R."/>
            <person name="Ruiz S.J."/>
            <person name="Ruiz M.J."/>
            <person name="Santibanez J."/>
            <person name="Schneider B.W."/>
            <person name="Sisson I."/>
            <person name="Smith M."/>
            <person name="Sodergren E."/>
            <person name="Song X.-Z."/>
            <person name="Song B.B."/>
            <person name="Summersgill H."/>
            <person name="Thelus R."/>
            <person name="Thornton R.D."/>
            <person name="Trejos Z.Y."/>
            <person name="Usmani K."/>
            <person name="Vattathil S."/>
            <person name="Villasana D."/>
            <person name="Walker D.L."/>
            <person name="Wang S."/>
            <person name="Wang K."/>
            <person name="White C.S."/>
            <person name="Williams A.C."/>
            <person name="Williamson J."/>
            <person name="Wilson K."/>
            <person name="Woghiren I.O."/>
            <person name="Woodworth J.R."/>
            <person name="Worley K.C."/>
            <person name="Wright R.A."/>
            <person name="Wu W."/>
            <person name="Young L."/>
            <person name="Zhang L."/>
            <person name="Zhang J."/>
            <person name="Zhu Y."/>
            <person name="Muzny D.M."/>
            <person name="Weinstock G."/>
            <person name="Gibbs R.A."/>
        </authorList>
    </citation>
    <scope>NUCLEOTIDE SEQUENCE [LARGE SCALE GENOMIC DNA]</scope>
    <source>
        <strain evidence="12">LSR1</strain>
    </source>
</reference>
<keyword evidence="4" id="KW-0378">Hydrolase</keyword>
<keyword evidence="3" id="KW-0547">Nucleotide-binding</keyword>
<dbReference type="RefSeq" id="XP_029346639.1">
    <property type="nucleotide sequence ID" value="XM_029490779.1"/>
</dbReference>
<dbReference type="GO" id="GO:0005634">
    <property type="term" value="C:nucleus"/>
    <property type="evidence" value="ECO:0007669"/>
    <property type="project" value="UniProtKB-SubCell"/>
</dbReference>
<keyword evidence="6" id="KW-0067">ATP-binding</keyword>
<dbReference type="GO" id="GO:0009378">
    <property type="term" value="F:four-way junction helicase activity"/>
    <property type="evidence" value="ECO:0007669"/>
    <property type="project" value="TreeGrafter"/>
</dbReference>
<dbReference type="SMART" id="SM00487">
    <property type="entry name" value="DEXDc"/>
    <property type="match status" value="1"/>
</dbReference>
<evidence type="ECO:0008006" key="13">
    <source>
        <dbReference type="Google" id="ProtNLM"/>
    </source>
</evidence>
<dbReference type="RefSeq" id="XP_029346643.1">
    <property type="nucleotide sequence ID" value="XM_029490783.1"/>
</dbReference>
<feature type="compositionally biased region" description="Acidic residues" evidence="8">
    <location>
        <begin position="1882"/>
        <end position="1899"/>
    </location>
</feature>
<dbReference type="EnsemblMetazoa" id="XM_029490774.1">
    <property type="protein sequence ID" value="XP_029346634.1"/>
    <property type="gene ID" value="LOC100166297"/>
</dbReference>
<keyword evidence="7" id="KW-0539">Nucleus</keyword>
<feature type="region of interest" description="Disordered" evidence="8">
    <location>
        <begin position="1608"/>
        <end position="1627"/>
    </location>
</feature>
<feature type="region of interest" description="Disordered" evidence="8">
    <location>
        <begin position="1757"/>
        <end position="1804"/>
    </location>
</feature>
<dbReference type="InterPro" id="IPR039686">
    <property type="entry name" value="FANCM/Mph1-like_ID"/>
</dbReference>
<evidence type="ECO:0000259" key="10">
    <source>
        <dbReference type="PROSITE" id="PS51194"/>
    </source>
</evidence>
<dbReference type="GO" id="GO:0045003">
    <property type="term" value="P:double-strand break repair via synthesis-dependent strand annealing"/>
    <property type="evidence" value="ECO:0007669"/>
    <property type="project" value="TreeGrafter"/>
</dbReference>
<dbReference type="Pfam" id="PF04851">
    <property type="entry name" value="ResIII"/>
    <property type="match status" value="1"/>
</dbReference>
<keyword evidence="5" id="KW-0347">Helicase</keyword>
<dbReference type="FunFam" id="3.40.50.300:FF:000861">
    <property type="entry name" value="Fanconi anemia, complementation group M"/>
    <property type="match status" value="1"/>
</dbReference>
<feature type="compositionally biased region" description="Low complexity" evidence="8">
    <location>
        <begin position="1971"/>
        <end position="1980"/>
    </location>
</feature>
<dbReference type="EnsemblMetazoa" id="XM_029490770.1">
    <property type="protein sequence ID" value="XP_029346630.1"/>
    <property type="gene ID" value="LOC100166297"/>
</dbReference>
<feature type="compositionally biased region" description="Low complexity" evidence="8">
    <location>
        <begin position="1819"/>
        <end position="1828"/>
    </location>
</feature>
<dbReference type="GO" id="GO:0000400">
    <property type="term" value="F:four-way junction DNA binding"/>
    <property type="evidence" value="ECO:0007669"/>
    <property type="project" value="TreeGrafter"/>
</dbReference>
<dbReference type="InterPro" id="IPR006935">
    <property type="entry name" value="Helicase/UvrB_N"/>
</dbReference>
<dbReference type="RefSeq" id="XP_029346630.1">
    <property type="nucleotide sequence ID" value="XM_029490770.1"/>
</dbReference>
<dbReference type="EnsemblMetazoa" id="XM_029490783.1">
    <property type="protein sequence ID" value="XP_029346643.1"/>
    <property type="gene ID" value="LOC100166297"/>
</dbReference>
<evidence type="ECO:0000313" key="11">
    <source>
        <dbReference type="EnsemblMetazoa" id="XP_029346646.1"/>
    </source>
</evidence>
<comment type="similarity">
    <text evidence="2">Belongs to the DEAD box helicase family. DEAH subfamily. FANCM sub-subfamily.</text>
</comment>
<feature type="compositionally biased region" description="Polar residues" evidence="8">
    <location>
        <begin position="1909"/>
        <end position="1919"/>
    </location>
</feature>
<feature type="compositionally biased region" description="Low complexity" evidence="8">
    <location>
        <begin position="2004"/>
        <end position="2014"/>
    </location>
</feature>
<feature type="compositionally biased region" description="Basic residues" evidence="8">
    <location>
        <begin position="1841"/>
        <end position="1856"/>
    </location>
</feature>
<evidence type="ECO:0000256" key="7">
    <source>
        <dbReference type="ARBA" id="ARBA00023242"/>
    </source>
</evidence>
<dbReference type="CDD" id="cd18033">
    <property type="entry name" value="DEXDc_FANCM"/>
    <property type="match status" value="1"/>
</dbReference>
<dbReference type="PROSITE" id="PS51194">
    <property type="entry name" value="HELICASE_CTER"/>
    <property type="match status" value="1"/>
</dbReference>
<dbReference type="RefSeq" id="XP_029346646.1">
    <property type="nucleotide sequence ID" value="XM_029490786.1"/>
</dbReference>
<dbReference type="PANTHER" id="PTHR14025:SF20">
    <property type="entry name" value="FANCONI ANEMIA GROUP M PROTEIN"/>
    <property type="match status" value="1"/>
</dbReference>